<organism evidence="3 4">
    <name type="scientific">Trichoglossum hirsutum</name>
    <dbReference type="NCBI Taxonomy" id="265104"/>
    <lineage>
        <taxon>Eukaryota</taxon>
        <taxon>Fungi</taxon>
        <taxon>Dikarya</taxon>
        <taxon>Ascomycota</taxon>
        <taxon>Pezizomycotina</taxon>
        <taxon>Geoglossomycetes</taxon>
        <taxon>Geoglossales</taxon>
        <taxon>Geoglossaceae</taxon>
        <taxon>Trichoglossum</taxon>
    </lineage>
</organism>
<dbReference type="Proteomes" id="UP000750711">
    <property type="component" value="Unassembled WGS sequence"/>
</dbReference>
<feature type="region of interest" description="Disordered" evidence="1">
    <location>
        <begin position="59"/>
        <end position="115"/>
    </location>
</feature>
<reference evidence="3" key="1">
    <citation type="submission" date="2021-03" db="EMBL/GenBank/DDBJ databases">
        <title>Comparative genomics and phylogenomic investigation of the class Geoglossomycetes provide insights into ecological specialization and systematics.</title>
        <authorList>
            <person name="Melie T."/>
            <person name="Pirro S."/>
            <person name="Miller A.N."/>
            <person name="Quandt A."/>
        </authorList>
    </citation>
    <scope>NUCLEOTIDE SEQUENCE</scope>
    <source>
        <strain evidence="3">CAQ_001_2017</strain>
    </source>
</reference>
<keyword evidence="2" id="KW-0472">Membrane</keyword>
<gene>
    <name evidence="3" type="ORF">GP486_008023</name>
</gene>
<evidence type="ECO:0000256" key="2">
    <source>
        <dbReference type="SAM" id="Phobius"/>
    </source>
</evidence>
<evidence type="ECO:0000256" key="1">
    <source>
        <dbReference type="SAM" id="MobiDB-lite"/>
    </source>
</evidence>
<protein>
    <submittedName>
        <fullName evidence="3">Uncharacterized protein</fullName>
    </submittedName>
</protein>
<sequence>MATAAPLQLFPAPTTKASRPKRKGTRRYPIKTATPATVITNKGEKSAIHTEEIILHVTSESDLDRSGSLKAPPKTHVVDAPARSMTPTVDDSRAGNPSNVSSKDPRAVSPSLTNQFSDISGSATLVRSNSSASAVAAPPPVKSMFPRYDPSLPLSQQQYRRTDRPPQIISGESLSVNSPDTPGMMSTISTAPAAMMSFPTGVMGKPKPKYSSLEELSHLWEAANGQGTVDTGRTFALRMCRAGTVDPASGSFTPTHSEAFSFGPSREQSFFDFQTLKENSFDAAYSEVIVRRHDPVKRSIIPVITLDLEPPSRRLPPEDGLITLIYPKVAAMMALDATASDVKNRNVDPSDAETLAREAVSKAAEKECCKLLWDNEKERYYLWHPGVNKGKGQAFSIRIDGEIGFDIPCARGTVQLLNPAKENSPLASLEFSTESLLIDTAALAAIESFYIVDVAVTAIVTVALVEGRRKRTTRFSAPPSLLTRKASLPDSIPTYQRGPAAEAGGEEKVPEGAEGLLALIFLAYKMLIWGLSLGVSAIVAAVVAISSLLVKK</sequence>
<accession>A0A9P8L4F8</accession>
<dbReference type="AlphaFoldDB" id="A0A9P8L4F8"/>
<dbReference type="EMBL" id="JAGHQM010002677">
    <property type="protein sequence ID" value="KAH0548273.1"/>
    <property type="molecule type" value="Genomic_DNA"/>
</dbReference>
<feature type="transmembrane region" description="Helical" evidence="2">
    <location>
        <begin position="526"/>
        <end position="550"/>
    </location>
</feature>
<feature type="compositionally biased region" description="Polar residues" evidence="1">
    <location>
        <begin position="85"/>
        <end position="102"/>
    </location>
</feature>
<evidence type="ECO:0000313" key="3">
    <source>
        <dbReference type="EMBL" id="KAH0548273.1"/>
    </source>
</evidence>
<feature type="region of interest" description="Disordered" evidence="1">
    <location>
        <begin position="1"/>
        <end position="30"/>
    </location>
</feature>
<keyword evidence="4" id="KW-1185">Reference proteome</keyword>
<name>A0A9P8L4F8_9PEZI</name>
<feature type="compositionally biased region" description="Basic residues" evidence="1">
    <location>
        <begin position="18"/>
        <end position="29"/>
    </location>
</feature>
<comment type="caution">
    <text evidence="3">The sequence shown here is derived from an EMBL/GenBank/DDBJ whole genome shotgun (WGS) entry which is preliminary data.</text>
</comment>
<proteinExistence type="predicted"/>
<evidence type="ECO:0000313" key="4">
    <source>
        <dbReference type="Proteomes" id="UP000750711"/>
    </source>
</evidence>
<keyword evidence="2" id="KW-1133">Transmembrane helix</keyword>
<keyword evidence="2" id="KW-0812">Transmembrane</keyword>